<evidence type="ECO:0000313" key="4">
    <source>
        <dbReference type="EMBL" id="SIM45000.1"/>
    </source>
</evidence>
<evidence type="ECO:0000313" key="6">
    <source>
        <dbReference type="Proteomes" id="UP000187822"/>
    </source>
</evidence>
<feature type="domain" description="CBS" evidence="3">
    <location>
        <begin position="8"/>
        <end position="65"/>
    </location>
</feature>
<dbReference type="RefSeq" id="WP_021789941.1">
    <property type="nucleotide sequence ID" value="NZ_LT671858.1"/>
</dbReference>
<dbReference type="SUPFAM" id="SSF54631">
    <property type="entry name" value="CBS-domain pair"/>
    <property type="match status" value="2"/>
</dbReference>
<dbReference type="EMBL" id="LT671858">
    <property type="protein sequence ID" value="SIM45000.1"/>
    <property type="molecule type" value="Genomic_DNA"/>
</dbReference>
<gene>
    <name evidence="5" type="ORF">CPM_0477</name>
    <name evidence="4" type="ORF">CSP5_0505</name>
</gene>
<sequence>MKTVEDIMTENPLTIDEETTVSLALNRMRDNKIAQLPVVSGRKYIGMISYRDILRRRSIHLNSKIKNFVTKSPELKRRDTLERAVNLLRDSAMGALPVVENGKIAGVVSRTDIIKNIEEFDELKGVQTFDLMQDAYFAKPDEDLESILEKVRAHDVDTINVADEKTNLLGLIRVENILDYEMKTKERVRKGDFTGERNHPDIDINSLMEQPVFCYEDEDLFTASEELVKNHLHNIAICDKGKKIVGVLSVDDIISSLWSKESTEGILVNISGLGAGDTDLYSTIYAMVEKFTERFSKLENLKNGTMNIHVVKHHSEEGRIKYSIRTRLIGRKINMTESSSGWNFGKVLSDIFDDYESRTKREKEKN</sequence>
<evidence type="ECO:0000313" key="5">
    <source>
        <dbReference type="EMBL" id="SJK84358.1"/>
    </source>
</evidence>
<dbReference type="GeneID" id="41587804"/>
<dbReference type="CDD" id="cd02205">
    <property type="entry name" value="CBS_pair_SF"/>
    <property type="match status" value="2"/>
</dbReference>
<dbReference type="Proteomes" id="UP000195607">
    <property type="component" value="Chromosome I"/>
</dbReference>
<dbReference type="InterPro" id="IPR051257">
    <property type="entry name" value="Diverse_CBS-Domain"/>
</dbReference>
<dbReference type="AlphaFoldDB" id="A0A1N5T9B5"/>
<evidence type="ECO:0000259" key="3">
    <source>
        <dbReference type="PROSITE" id="PS51371"/>
    </source>
</evidence>
<feature type="domain" description="CBS" evidence="3">
    <location>
        <begin position="207"/>
        <end position="264"/>
    </location>
</feature>
<dbReference type="Proteomes" id="UP000187822">
    <property type="component" value="Chromosome I"/>
</dbReference>
<dbReference type="KEGG" id="cdiv:CPM_0477"/>
<accession>A0A1N5T9B5</accession>
<protein>
    <submittedName>
        <fullName evidence="4">CBS domain protein</fullName>
    </submittedName>
</protein>
<dbReference type="SMART" id="SM00116">
    <property type="entry name" value="CBS"/>
    <property type="match status" value="4"/>
</dbReference>
<keyword evidence="1 2" id="KW-0129">CBS domain</keyword>
<dbReference type="Pfam" id="PF00571">
    <property type="entry name" value="CBS"/>
    <property type="match status" value="4"/>
</dbReference>
<dbReference type="InterPro" id="IPR000644">
    <property type="entry name" value="CBS_dom"/>
</dbReference>
<keyword evidence="6" id="KW-1185">Reference proteome</keyword>
<dbReference type="OrthoDB" id="9280at2157"/>
<reference evidence="5" key="3">
    <citation type="submission" date="2016-06" db="EMBL/GenBank/DDBJ databases">
        <authorList>
            <person name="Olsen C.W."/>
            <person name="Carey S."/>
            <person name="Hinshaw L."/>
            <person name="Karasin A.I."/>
        </authorList>
    </citation>
    <scope>NUCLEOTIDE SEQUENCE [LARGE SCALE GENOMIC DNA]</scope>
    <source>
        <strain evidence="5">PM4</strain>
    </source>
</reference>
<reference evidence="6" key="2">
    <citation type="submission" date="2016-06" db="EMBL/GenBank/DDBJ databases">
        <authorList>
            <person name="Toshchakov V.S."/>
        </authorList>
    </citation>
    <scope>NUCLEOTIDE SEQUENCE [LARGE SCALE GENOMIC DNA]</scope>
    <source>
        <strain>PM4 (JCM 30641</strain>
        <strain evidence="6">\VKM B-2940)</strain>
    </source>
</reference>
<evidence type="ECO:0000313" key="7">
    <source>
        <dbReference type="Proteomes" id="UP000195607"/>
    </source>
</evidence>
<name>A0A1N5T9B5_9ARCH</name>
<feature type="domain" description="CBS" evidence="3">
    <location>
        <begin position="68"/>
        <end position="123"/>
    </location>
</feature>
<dbReference type="Gene3D" id="3.10.580.10">
    <property type="entry name" value="CBS-domain"/>
    <property type="match status" value="3"/>
</dbReference>
<dbReference type="PANTHER" id="PTHR43080">
    <property type="entry name" value="CBS DOMAIN-CONTAINING PROTEIN CBSX3, MITOCHONDRIAL"/>
    <property type="match status" value="1"/>
</dbReference>
<proteinExistence type="predicted"/>
<dbReference type="PROSITE" id="PS51371">
    <property type="entry name" value="CBS"/>
    <property type="match status" value="3"/>
</dbReference>
<evidence type="ECO:0000256" key="1">
    <source>
        <dbReference type="ARBA" id="ARBA00023122"/>
    </source>
</evidence>
<dbReference type="EMBL" id="LT719092">
    <property type="protein sequence ID" value="SJK84358.1"/>
    <property type="molecule type" value="Genomic_DNA"/>
</dbReference>
<reference evidence="4 7" key="1">
    <citation type="submission" date="2016-04" db="EMBL/GenBank/DDBJ databases">
        <authorList>
            <person name="Evans L.H."/>
            <person name="Alamgir A."/>
            <person name="Owens N."/>
            <person name="Weber N.D."/>
            <person name="Virtaneva K."/>
            <person name="Barbian K."/>
            <person name="Babar A."/>
            <person name="Rosenke K."/>
        </authorList>
    </citation>
    <scope>NUCLEOTIDE SEQUENCE [LARGE SCALE GENOMIC DNA]</scope>
    <source>
        <strain evidence="4">S5</strain>
        <strain evidence="7">S5(T) (JCM 30642 \VKM B-2941)</strain>
    </source>
</reference>
<organism evidence="4 7">
    <name type="scientific">Cuniculiplasma divulgatum</name>
    <dbReference type="NCBI Taxonomy" id="1673428"/>
    <lineage>
        <taxon>Archaea</taxon>
        <taxon>Methanobacteriati</taxon>
        <taxon>Thermoplasmatota</taxon>
        <taxon>Thermoplasmata</taxon>
        <taxon>Thermoplasmatales</taxon>
        <taxon>Cuniculiplasmataceae</taxon>
        <taxon>Cuniculiplasma</taxon>
    </lineage>
</organism>
<dbReference type="PANTHER" id="PTHR43080:SF2">
    <property type="entry name" value="CBS DOMAIN-CONTAINING PROTEIN"/>
    <property type="match status" value="1"/>
</dbReference>
<dbReference type="STRING" id="1673428.CPM_0477"/>
<dbReference type="InterPro" id="IPR046342">
    <property type="entry name" value="CBS_dom_sf"/>
</dbReference>
<evidence type="ECO:0000256" key="2">
    <source>
        <dbReference type="PROSITE-ProRule" id="PRU00703"/>
    </source>
</evidence>